<sequence>MDIEPRPNNMNFLAIRSSCDRCRYMKLKCPSTGTESHERCERCSKAKLPCTYSRRTNSSRRPTAAQENTMDTADSHDRMPAPEVLVEDQGSSQSDGGLGSISERVPEVHSDSVDPFCYTNALGVLEAELPWGDWDVPSTESITSLWPAHSTPFSEHHESRSVVPSTESITSLGPAHSTPFSEHHKSRSVQCILSLANLAVGLGECVQLLRSDIRPQSIDDYPIGHIRHLSGAFVASSQNTPSSATDIPETLLLLSCYVSLRKLYINAFANIKYHLPMGNETQTQVSHAQDHRNMRLGGMDMLSERYMRSYTAFNITLDLLHTCDAALGLCTICRPPAQSTSPTSLSSMHCVGPGDNFSAALEKPSTACIACALPASLRKEAASIFSTVADQEHALLEVVSFLRVTLRQRMGL</sequence>
<evidence type="ECO:0000259" key="3">
    <source>
        <dbReference type="PROSITE" id="PS50048"/>
    </source>
</evidence>
<feature type="region of interest" description="Disordered" evidence="2">
    <location>
        <begin position="53"/>
        <end position="77"/>
    </location>
</feature>
<keyword evidence="1" id="KW-0539">Nucleus</keyword>
<dbReference type="SUPFAM" id="SSF57701">
    <property type="entry name" value="Zn2/Cys6 DNA-binding domain"/>
    <property type="match status" value="1"/>
</dbReference>
<protein>
    <recommendedName>
        <fullName evidence="3">Zn(2)-C6 fungal-type domain-containing protein</fullName>
    </recommendedName>
</protein>
<feature type="compositionally biased region" description="Polar residues" evidence="2">
    <location>
        <begin position="53"/>
        <end position="72"/>
    </location>
</feature>
<proteinExistence type="predicted"/>
<evidence type="ECO:0000313" key="5">
    <source>
        <dbReference type="Proteomes" id="UP000800035"/>
    </source>
</evidence>
<evidence type="ECO:0000256" key="1">
    <source>
        <dbReference type="ARBA" id="ARBA00023242"/>
    </source>
</evidence>
<organism evidence="4 5">
    <name type="scientific">Byssothecium circinans</name>
    <dbReference type="NCBI Taxonomy" id="147558"/>
    <lineage>
        <taxon>Eukaryota</taxon>
        <taxon>Fungi</taxon>
        <taxon>Dikarya</taxon>
        <taxon>Ascomycota</taxon>
        <taxon>Pezizomycotina</taxon>
        <taxon>Dothideomycetes</taxon>
        <taxon>Pleosporomycetidae</taxon>
        <taxon>Pleosporales</taxon>
        <taxon>Massarineae</taxon>
        <taxon>Massarinaceae</taxon>
        <taxon>Byssothecium</taxon>
    </lineage>
</organism>
<dbReference type="CDD" id="cd00067">
    <property type="entry name" value="GAL4"/>
    <property type="match status" value="1"/>
</dbReference>
<dbReference type="Proteomes" id="UP000800035">
    <property type="component" value="Unassembled WGS sequence"/>
</dbReference>
<dbReference type="Gene3D" id="4.10.240.10">
    <property type="entry name" value="Zn(2)-C6 fungal-type DNA-binding domain"/>
    <property type="match status" value="1"/>
</dbReference>
<accession>A0A6A5U822</accession>
<dbReference type="InterPro" id="IPR001138">
    <property type="entry name" value="Zn2Cys6_DnaBD"/>
</dbReference>
<gene>
    <name evidence="4" type="ORF">CC80DRAFT_491426</name>
</gene>
<dbReference type="GO" id="GO:0000981">
    <property type="term" value="F:DNA-binding transcription factor activity, RNA polymerase II-specific"/>
    <property type="evidence" value="ECO:0007669"/>
    <property type="project" value="InterPro"/>
</dbReference>
<dbReference type="EMBL" id="ML976989">
    <property type="protein sequence ID" value="KAF1957277.1"/>
    <property type="molecule type" value="Genomic_DNA"/>
</dbReference>
<dbReference type="AlphaFoldDB" id="A0A6A5U822"/>
<feature type="domain" description="Zn(2)-C6 fungal-type" evidence="3">
    <location>
        <begin position="18"/>
        <end position="52"/>
    </location>
</feature>
<dbReference type="InterPro" id="IPR036864">
    <property type="entry name" value="Zn2-C6_fun-type_DNA-bd_sf"/>
</dbReference>
<dbReference type="Pfam" id="PF00172">
    <property type="entry name" value="Zn_clus"/>
    <property type="match status" value="1"/>
</dbReference>
<evidence type="ECO:0000313" key="4">
    <source>
        <dbReference type="EMBL" id="KAF1957277.1"/>
    </source>
</evidence>
<keyword evidence="5" id="KW-1185">Reference proteome</keyword>
<reference evidence="4" key="1">
    <citation type="journal article" date="2020" name="Stud. Mycol.">
        <title>101 Dothideomycetes genomes: a test case for predicting lifestyles and emergence of pathogens.</title>
        <authorList>
            <person name="Haridas S."/>
            <person name="Albert R."/>
            <person name="Binder M."/>
            <person name="Bloem J."/>
            <person name="Labutti K."/>
            <person name="Salamov A."/>
            <person name="Andreopoulos B."/>
            <person name="Baker S."/>
            <person name="Barry K."/>
            <person name="Bills G."/>
            <person name="Bluhm B."/>
            <person name="Cannon C."/>
            <person name="Castanera R."/>
            <person name="Culley D."/>
            <person name="Daum C."/>
            <person name="Ezra D."/>
            <person name="Gonzalez J."/>
            <person name="Henrissat B."/>
            <person name="Kuo A."/>
            <person name="Liang C."/>
            <person name="Lipzen A."/>
            <person name="Lutzoni F."/>
            <person name="Magnuson J."/>
            <person name="Mondo S."/>
            <person name="Nolan M."/>
            <person name="Ohm R."/>
            <person name="Pangilinan J."/>
            <person name="Park H.-J."/>
            <person name="Ramirez L."/>
            <person name="Alfaro M."/>
            <person name="Sun H."/>
            <person name="Tritt A."/>
            <person name="Yoshinaga Y."/>
            <person name="Zwiers L.-H."/>
            <person name="Turgeon B."/>
            <person name="Goodwin S."/>
            <person name="Spatafora J."/>
            <person name="Crous P."/>
            <person name="Grigoriev I."/>
        </authorList>
    </citation>
    <scope>NUCLEOTIDE SEQUENCE</scope>
    <source>
        <strain evidence="4">CBS 675.92</strain>
    </source>
</reference>
<dbReference type="PROSITE" id="PS00463">
    <property type="entry name" value="ZN2_CY6_FUNGAL_1"/>
    <property type="match status" value="1"/>
</dbReference>
<dbReference type="PROSITE" id="PS50048">
    <property type="entry name" value="ZN2_CY6_FUNGAL_2"/>
    <property type="match status" value="1"/>
</dbReference>
<dbReference type="OrthoDB" id="3796779at2759"/>
<dbReference type="GO" id="GO:0008270">
    <property type="term" value="F:zinc ion binding"/>
    <property type="evidence" value="ECO:0007669"/>
    <property type="project" value="InterPro"/>
</dbReference>
<evidence type="ECO:0000256" key="2">
    <source>
        <dbReference type="SAM" id="MobiDB-lite"/>
    </source>
</evidence>
<name>A0A6A5U822_9PLEO</name>